<evidence type="ECO:0000313" key="6">
    <source>
        <dbReference type="EMBL" id="OUZ30444.1"/>
    </source>
</evidence>
<reference evidence="7" key="2">
    <citation type="submission" date="2017-05" db="EMBL/GenBank/DDBJ databases">
        <authorList>
            <consortium name="The Broad Institute Genomics Platform"/>
            <consortium name="The Broad Institute Genomic Center for Infectious Diseases"/>
            <person name="Earl A."/>
            <person name="Manson A."/>
            <person name="Schwartman J."/>
            <person name="Gilmore M."/>
            <person name="Abouelleil A."/>
            <person name="Cao P."/>
            <person name="Chapman S."/>
            <person name="Cusick C."/>
            <person name="Shea T."/>
            <person name="Young S."/>
            <person name="Neafsey D."/>
            <person name="Nusbaum C."/>
            <person name="Birren B."/>
        </authorList>
    </citation>
    <scope>NUCLEOTIDE SEQUENCE</scope>
    <source>
        <strain evidence="7">9D6_DIV0238</strain>
    </source>
</reference>
<dbReference type="GO" id="GO:0000160">
    <property type="term" value="P:phosphorelay signal transduction system"/>
    <property type="evidence" value="ECO:0007669"/>
    <property type="project" value="InterPro"/>
</dbReference>
<evidence type="ECO:0000256" key="1">
    <source>
        <dbReference type="ARBA" id="ARBA00023015"/>
    </source>
</evidence>
<reference evidence="7" key="3">
    <citation type="submission" date="2024-03" db="EMBL/GenBank/DDBJ databases">
        <title>The Genome Sequence of Enterococcus sp. DIV0238c.</title>
        <authorList>
            <consortium name="The Broad Institute Genomics Platform"/>
            <consortium name="The Broad Institute Microbial Omics Core"/>
            <consortium name="The Broad Institute Genomic Center for Infectious Diseases"/>
            <person name="Earl A."/>
            <person name="Manson A."/>
            <person name="Gilmore M."/>
            <person name="Schwartman J."/>
            <person name="Shea T."/>
            <person name="Abouelleil A."/>
            <person name="Cao P."/>
            <person name="Chapman S."/>
            <person name="Cusick C."/>
            <person name="Young S."/>
            <person name="Neafsey D."/>
            <person name="Nusbaum C."/>
            <person name="Birren B."/>
        </authorList>
    </citation>
    <scope>NUCLEOTIDE SEQUENCE</scope>
    <source>
        <strain evidence="7">9D6_DIV0238</strain>
    </source>
</reference>
<reference evidence="6" key="1">
    <citation type="submission" date="2017-05" db="EMBL/GenBank/DDBJ databases">
        <title>The Genome Sequence of Enterococcus sp. 9D6_DIV0238.</title>
        <authorList>
            <consortium name="The Broad Institute Genomics Platform"/>
            <consortium name="The Broad Institute Genomic Center for Infectious Diseases"/>
            <person name="Earl A."/>
            <person name="Manson A."/>
            <person name="Schwartman J."/>
            <person name="Gilmore M."/>
            <person name="Abouelleil A."/>
            <person name="Cao P."/>
            <person name="Chapman S."/>
            <person name="Cusick C."/>
            <person name="Shea T."/>
            <person name="Young S."/>
            <person name="Neafsey D."/>
            <person name="Nusbaum C."/>
            <person name="Birren B."/>
        </authorList>
    </citation>
    <scope>NUCLEOTIDE SEQUENCE [LARGE SCALE GENOMIC DNA]</scope>
    <source>
        <strain evidence="6">9D6_DIV0238</strain>
    </source>
</reference>
<dbReference type="AlphaFoldDB" id="A0A200IZN5"/>
<dbReference type="InterPro" id="IPR001867">
    <property type="entry name" value="OmpR/PhoB-type_DNA-bd"/>
</dbReference>
<keyword evidence="3" id="KW-0804">Transcription</keyword>
<dbReference type="Gene3D" id="1.10.10.10">
    <property type="entry name" value="Winged helix-like DNA-binding domain superfamily/Winged helix DNA-binding domain"/>
    <property type="match status" value="1"/>
</dbReference>
<evidence type="ECO:0000259" key="5">
    <source>
        <dbReference type="PROSITE" id="PS51755"/>
    </source>
</evidence>
<dbReference type="EMBL" id="NIBQ01000003">
    <property type="protein sequence ID" value="OUZ30444.1"/>
    <property type="molecule type" value="Genomic_DNA"/>
</dbReference>
<evidence type="ECO:0000313" key="8">
    <source>
        <dbReference type="Proteomes" id="UP000196151"/>
    </source>
</evidence>
<dbReference type="EMBL" id="CP147246">
    <property type="protein sequence ID" value="WYJ94536.1"/>
    <property type="molecule type" value="Genomic_DNA"/>
</dbReference>
<feature type="DNA-binding region" description="OmpR/PhoB-type" evidence="4">
    <location>
        <begin position="127"/>
        <end position="229"/>
    </location>
</feature>
<keyword evidence="1" id="KW-0805">Transcription regulation</keyword>
<protein>
    <recommendedName>
        <fullName evidence="5">OmpR/PhoB-type domain-containing protein</fullName>
    </recommendedName>
</protein>
<dbReference type="PROSITE" id="PS51755">
    <property type="entry name" value="OMPR_PHOB"/>
    <property type="match status" value="1"/>
</dbReference>
<dbReference type="GO" id="GO:0006355">
    <property type="term" value="P:regulation of DNA-templated transcription"/>
    <property type="evidence" value="ECO:0007669"/>
    <property type="project" value="InterPro"/>
</dbReference>
<keyword evidence="2 4" id="KW-0238">DNA-binding</keyword>
<dbReference type="CDD" id="cd00383">
    <property type="entry name" value="trans_reg_C"/>
    <property type="match status" value="1"/>
</dbReference>
<dbReference type="InterPro" id="IPR016032">
    <property type="entry name" value="Sig_transdc_resp-reg_C-effctor"/>
</dbReference>
<organism evidence="6">
    <name type="scientific">Candidatus Enterococcus dunnyi</name>
    <dbReference type="NCBI Taxonomy" id="1834192"/>
    <lineage>
        <taxon>Bacteria</taxon>
        <taxon>Bacillati</taxon>
        <taxon>Bacillota</taxon>
        <taxon>Bacilli</taxon>
        <taxon>Lactobacillales</taxon>
        <taxon>Enterococcaceae</taxon>
        <taxon>Enterococcus</taxon>
    </lineage>
</organism>
<dbReference type="SMART" id="SM00862">
    <property type="entry name" value="Trans_reg_C"/>
    <property type="match status" value="1"/>
</dbReference>
<evidence type="ECO:0000313" key="7">
    <source>
        <dbReference type="EMBL" id="WYJ94536.1"/>
    </source>
</evidence>
<name>A0A200IZN5_9ENTE</name>
<proteinExistence type="predicted"/>
<dbReference type="SUPFAM" id="SSF46894">
    <property type="entry name" value="C-terminal effector domain of the bipartite response regulators"/>
    <property type="match status" value="1"/>
</dbReference>
<evidence type="ECO:0000256" key="2">
    <source>
        <dbReference type="ARBA" id="ARBA00023125"/>
    </source>
</evidence>
<dbReference type="Proteomes" id="UP000196151">
    <property type="component" value="Chromosome"/>
</dbReference>
<evidence type="ECO:0000256" key="3">
    <source>
        <dbReference type="ARBA" id="ARBA00023163"/>
    </source>
</evidence>
<accession>A0A200IZN5</accession>
<gene>
    <name evidence="7" type="ORF">A5889_002049</name>
    <name evidence="6" type="ORF">A5889_002732</name>
</gene>
<sequence>MYRIGVVNFEGDAAEWAQLQAQLPNDWELHQAVLDKETIFDLLILLENTLEQVGATCARLLQINKETGSLIWIWSKTQNEMNRLVYLRLGADGVMTENISLEEWTLIVSNALRRKKNHPQKIREKESGETSNDGLVLNIKNRSVIVNDNEEVQLTNLEYKAMDLLVQNMGETVTYEEIYNAIWGDPESEHRKLYRISNLIFHIRKKFEAETGTSKPIRTVRSKGYILTFD</sequence>
<dbReference type="RefSeq" id="WP_176372881.1">
    <property type="nucleotide sequence ID" value="NZ_CP147246.1"/>
</dbReference>
<keyword evidence="8" id="KW-1185">Reference proteome</keyword>
<feature type="domain" description="OmpR/PhoB-type" evidence="5">
    <location>
        <begin position="127"/>
        <end position="229"/>
    </location>
</feature>
<dbReference type="InterPro" id="IPR036388">
    <property type="entry name" value="WH-like_DNA-bd_sf"/>
</dbReference>
<dbReference type="Pfam" id="PF00486">
    <property type="entry name" value="Trans_reg_C"/>
    <property type="match status" value="1"/>
</dbReference>
<dbReference type="GO" id="GO:0003677">
    <property type="term" value="F:DNA binding"/>
    <property type="evidence" value="ECO:0007669"/>
    <property type="project" value="UniProtKB-UniRule"/>
</dbReference>
<evidence type="ECO:0000256" key="4">
    <source>
        <dbReference type="PROSITE-ProRule" id="PRU01091"/>
    </source>
</evidence>